<keyword evidence="2 3" id="KW-0040">ANK repeat</keyword>
<feature type="compositionally biased region" description="Acidic residues" evidence="4">
    <location>
        <begin position="53"/>
        <end position="81"/>
    </location>
</feature>
<keyword evidence="6" id="KW-1185">Reference proteome</keyword>
<dbReference type="Proteomes" id="UP001174691">
    <property type="component" value="Unassembled WGS sequence"/>
</dbReference>
<dbReference type="SMART" id="SM00248">
    <property type="entry name" value="ANK"/>
    <property type="match status" value="11"/>
</dbReference>
<feature type="repeat" description="ANK" evidence="3">
    <location>
        <begin position="923"/>
        <end position="955"/>
    </location>
</feature>
<feature type="repeat" description="ANK" evidence="3">
    <location>
        <begin position="444"/>
        <end position="476"/>
    </location>
</feature>
<feature type="repeat" description="ANK" evidence="3">
    <location>
        <begin position="888"/>
        <end position="916"/>
    </location>
</feature>
<evidence type="ECO:0000313" key="5">
    <source>
        <dbReference type="EMBL" id="KAJ9150086.1"/>
    </source>
</evidence>
<feature type="region of interest" description="Disordered" evidence="4">
    <location>
        <begin position="1054"/>
        <end position="1082"/>
    </location>
</feature>
<accession>A0AA38RHX9</accession>
<name>A0AA38RHX9_9PEZI</name>
<feature type="repeat" description="ANK" evidence="3">
    <location>
        <begin position="275"/>
        <end position="302"/>
    </location>
</feature>
<evidence type="ECO:0000256" key="3">
    <source>
        <dbReference type="PROSITE-ProRule" id="PRU00023"/>
    </source>
</evidence>
<evidence type="ECO:0000313" key="6">
    <source>
        <dbReference type="Proteomes" id="UP001174691"/>
    </source>
</evidence>
<dbReference type="Gene3D" id="1.25.40.20">
    <property type="entry name" value="Ankyrin repeat-containing domain"/>
    <property type="match status" value="4"/>
</dbReference>
<dbReference type="InterPro" id="IPR036770">
    <property type="entry name" value="Ankyrin_rpt-contain_sf"/>
</dbReference>
<feature type="region of interest" description="Disordered" evidence="4">
    <location>
        <begin position="50"/>
        <end position="84"/>
    </location>
</feature>
<dbReference type="SUPFAM" id="SSF48403">
    <property type="entry name" value="Ankyrin repeat"/>
    <property type="match status" value="2"/>
</dbReference>
<organism evidence="5 6">
    <name type="scientific">Coniochaeta hoffmannii</name>
    <dbReference type="NCBI Taxonomy" id="91930"/>
    <lineage>
        <taxon>Eukaryota</taxon>
        <taxon>Fungi</taxon>
        <taxon>Dikarya</taxon>
        <taxon>Ascomycota</taxon>
        <taxon>Pezizomycotina</taxon>
        <taxon>Sordariomycetes</taxon>
        <taxon>Sordariomycetidae</taxon>
        <taxon>Coniochaetales</taxon>
        <taxon>Coniochaetaceae</taxon>
        <taxon>Coniochaeta</taxon>
    </lineage>
</organism>
<feature type="repeat" description="ANK" evidence="3">
    <location>
        <begin position="958"/>
        <end position="990"/>
    </location>
</feature>
<evidence type="ECO:0000256" key="2">
    <source>
        <dbReference type="ARBA" id="ARBA00023043"/>
    </source>
</evidence>
<sequence>MTWPSTLPWLQFQNLYFQKAMPRPSSQNLGQDGITKLRKIWSYREQMLRIRDEESEEDESAEDASDRESEDDEESEEDEEGGLSTSALVTAMGARAVDMVSQDARFDRAAAEISKSVPEAYEGEHADTLQAMLSGNTEEAKLAAFRLLVYQVSNNLIDYDDEVGDDNKYVRIVDLFRDIGLPRNSWEEHFTKKQDRSSKAFAEKLFEAAVNAEDLEVAEALLKSGADANQPIMSFMSCSFERPIQIAADNRVRNVELARLLVNHGADVDLATQDNPKPAIHKAAQRDSFEMVQLLIESGASIYRSQLETAYSWETSRTPLIFAADRWLFSFERRPRSTSHVEDENGNTGPEKEGVKILRYLVSLHQKGTFPERDKLLIQSALVIAAAQSDPCLVRVLHEAGGDVAEPNSHGITPLMVAASHYNGDTRVVSYLLDHDAPINEPPPRPSALHFAAARGHRKMVALLIDRGADVHISAEISKPLHKCLLGENFNPSDRRVKGWYTPLQLALHRVEESHISVVNNTKTDEAAITLLEAGAQLVGGELVLAVRFLSRRLVGALLERGASPNERDATGCSALQMALRTYQLRGGLEGETVSDILLAAGAAVGKAGIRFAFAAGNVELARFLFDTTDYRGDPGSGGQSLLEAALCSRSPPMIDWALSNPRIPYHSGALCAAVLSHARGDDDIFDRLLEKRRTSGGLRHPILEATALGMLAFGKAGNVSQLRRLLKELGLQGNTCLLPFSDEYISYINVMRGFVAHPLKQKYKESGWWRKPDFMRCSPLVSVISSESPERWSVVRMLLRAGYRPDGLCLLMAISRCTESQVEELIRHGVAVNRAVRYDLDTPLQWAVRHGKGSVVRLLLHHGADVNGLPAVLVPMFRSGGDPNEFKPRSALQMAVERGDLEIIDMLLAEGADVNGPMSMDGGATALQCAAAKGFIGIARMLIEKGADVNASRAERYGRTALEAAAEWGRLDMVQFLLENGADTDSEEGLWQYFRALGFAKQNGHVVVAGLLQDWTVLDRWERRCFLYHGLLDEMFVIPDDDVLDECLGGYGDYSSDDHDDDDDDESDEEGTEHDIDDDDR</sequence>
<evidence type="ECO:0000256" key="4">
    <source>
        <dbReference type="SAM" id="MobiDB-lite"/>
    </source>
</evidence>
<feature type="compositionally biased region" description="Acidic residues" evidence="4">
    <location>
        <begin position="1059"/>
        <end position="1082"/>
    </location>
</feature>
<evidence type="ECO:0000256" key="1">
    <source>
        <dbReference type="ARBA" id="ARBA00022737"/>
    </source>
</evidence>
<dbReference type="PROSITE" id="PS50297">
    <property type="entry name" value="ANK_REP_REGION"/>
    <property type="match status" value="7"/>
</dbReference>
<dbReference type="PROSITE" id="PS50088">
    <property type="entry name" value="ANK_REPEAT"/>
    <property type="match status" value="7"/>
</dbReference>
<proteinExistence type="predicted"/>
<dbReference type="PANTHER" id="PTHR24198">
    <property type="entry name" value="ANKYRIN REPEAT AND PROTEIN KINASE DOMAIN-CONTAINING PROTEIN"/>
    <property type="match status" value="1"/>
</dbReference>
<comment type="caution">
    <text evidence="5">The sequence shown here is derived from an EMBL/GenBank/DDBJ whole genome shotgun (WGS) entry which is preliminary data.</text>
</comment>
<reference evidence="5" key="1">
    <citation type="submission" date="2022-07" db="EMBL/GenBank/DDBJ databases">
        <title>Fungi with potential for degradation of polypropylene.</title>
        <authorList>
            <person name="Gostincar C."/>
        </authorList>
    </citation>
    <scope>NUCLEOTIDE SEQUENCE</scope>
    <source>
        <strain evidence="5">EXF-13287</strain>
    </source>
</reference>
<dbReference type="Pfam" id="PF12796">
    <property type="entry name" value="Ank_2"/>
    <property type="match status" value="4"/>
</dbReference>
<dbReference type="PANTHER" id="PTHR24198:SF165">
    <property type="entry name" value="ANKYRIN REPEAT-CONTAINING PROTEIN-RELATED"/>
    <property type="match status" value="1"/>
</dbReference>
<dbReference type="EMBL" id="JANBVN010000074">
    <property type="protein sequence ID" value="KAJ9150086.1"/>
    <property type="molecule type" value="Genomic_DNA"/>
</dbReference>
<dbReference type="InterPro" id="IPR002110">
    <property type="entry name" value="Ankyrin_rpt"/>
</dbReference>
<dbReference type="AlphaFoldDB" id="A0AA38RHX9"/>
<keyword evidence="1" id="KW-0677">Repeat</keyword>
<protein>
    <submittedName>
        <fullName evidence="5">Ankyrin</fullName>
    </submittedName>
</protein>
<feature type="repeat" description="ANK" evidence="3">
    <location>
        <begin position="840"/>
        <end position="872"/>
    </location>
</feature>
<feature type="repeat" description="ANK" evidence="3">
    <location>
        <begin position="410"/>
        <end position="444"/>
    </location>
</feature>
<gene>
    <name evidence="5" type="ORF">NKR19_g5429</name>
</gene>